<comment type="caution">
    <text evidence="1">The sequence shown here is derived from an EMBL/GenBank/DDBJ whole genome shotgun (WGS) entry which is preliminary data.</text>
</comment>
<name>A0ABS4GGQ7_9FIRM</name>
<organism evidence="1 2">
    <name type="scientific">Sedimentibacter acidaminivorans</name>
    <dbReference type="NCBI Taxonomy" id="913099"/>
    <lineage>
        <taxon>Bacteria</taxon>
        <taxon>Bacillati</taxon>
        <taxon>Bacillota</taxon>
        <taxon>Tissierellia</taxon>
        <taxon>Sedimentibacter</taxon>
    </lineage>
</organism>
<dbReference type="Proteomes" id="UP001519342">
    <property type="component" value="Unassembled WGS sequence"/>
</dbReference>
<dbReference type="RefSeq" id="WP_209512593.1">
    <property type="nucleotide sequence ID" value="NZ_JAGGKS010000008.1"/>
</dbReference>
<reference evidence="1 2" key="1">
    <citation type="submission" date="2021-03" db="EMBL/GenBank/DDBJ databases">
        <title>Genomic Encyclopedia of Type Strains, Phase IV (KMG-IV): sequencing the most valuable type-strain genomes for metagenomic binning, comparative biology and taxonomic classification.</title>
        <authorList>
            <person name="Goeker M."/>
        </authorList>
    </citation>
    <scope>NUCLEOTIDE SEQUENCE [LARGE SCALE GENOMIC DNA]</scope>
    <source>
        <strain evidence="1 2">DSM 24004</strain>
    </source>
</reference>
<keyword evidence="2" id="KW-1185">Reference proteome</keyword>
<dbReference type="EMBL" id="JAGGKS010000008">
    <property type="protein sequence ID" value="MBP1926876.1"/>
    <property type="molecule type" value="Genomic_DNA"/>
</dbReference>
<proteinExistence type="predicted"/>
<accession>A0ABS4GGQ7</accession>
<gene>
    <name evidence="1" type="ORF">J2Z76_002746</name>
</gene>
<protein>
    <submittedName>
        <fullName evidence="1">Uncharacterized protein</fullName>
    </submittedName>
</protein>
<sequence length="59" mass="7109">MNVRLRKKVHKIVDLCMDAKDLGHDCFLYTYPHVNQVKLQCFLGEWDKEKEVDFKNKQI</sequence>
<evidence type="ECO:0000313" key="1">
    <source>
        <dbReference type="EMBL" id="MBP1926876.1"/>
    </source>
</evidence>
<evidence type="ECO:0000313" key="2">
    <source>
        <dbReference type="Proteomes" id="UP001519342"/>
    </source>
</evidence>